<evidence type="ECO:0000313" key="1">
    <source>
        <dbReference type="EMBL" id="KAJ8027807.1"/>
    </source>
</evidence>
<gene>
    <name evidence="1" type="ORF">HOLleu_29862</name>
</gene>
<sequence length="132" mass="15271">MYCMRIMNKFNVNKNILAMFYNSVICGVWQYNLLSWGGNTRTEDKNAIDAIIRQASRLIGEVQPSLATSYQRRLGMKLQKIIQDNGHPLSVILHNAVIPRSGRMRLPYSSTNRHLSSFIPQCIKFHNLTFKR</sequence>
<dbReference type="AlphaFoldDB" id="A0A9Q1GW40"/>
<accession>A0A9Q1GW40</accession>
<proteinExistence type="predicted"/>
<dbReference type="OrthoDB" id="411173at2759"/>
<dbReference type="Proteomes" id="UP001152320">
    <property type="component" value="Chromosome 15"/>
</dbReference>
<reference evidence="1" key="1">
    <citation type="submission" date="2021-10" db="EMBL/GenBank/DDBJ databases">
        <title>Tropical sea cucumber genome reveals ecological adaptation and Cuvierian tubules defense mechanism.</title>
        <authorList>
            <person name="Chen T."/>
        </authorList>
    </citation>
    <scope>NUCLEOTIDE SEQUENCE</scope>
    <source>
        <strain evidence="1">Nanhai2018</strain>
        <tissue evidence="1">Muscle</tissue>
    </source>
</reference>
<organism evidence="1 2">
    <name type="scientific">Holothuria leucospilota</name>
    <name type="common">Black long sea cucumber</name>
    <name type="synonym">Mertensiothuria leucospilota</name>
    <dbReference type="NCBI Taxonomy" id="206669"/>
    <lineage>
        <taxon>Eukaryota</taxon>
        <taxon>Metazoa</taxon>
        <taxon>Echinodermata</taxon>
        <taxon>Eleutherozoa</taxon>
        <taxon>Echinozoa</taxon>
        <taxon>Holothuroidea</taxon>
        <taxon>Aspidochirotacea</taxon>
        <taxon>Aspidochirotida</taxon>
        <taxon>Holothuriidae</taxon>
        <taxon>Holothuria</taxon>
    </lineage>
</organism>
<dbReference type="EMBL" id="JAIZAY010000015">
    <property type="protein sequence ID" value="KAJ8027807.1"/>
    <property type="molecule type" value="Genomic_DNA"/>
</dbReference>
<name>A0A9Q1GW40_HOLLE</name>
<protein>
    <submittedName>
        <fullName evidence="1">Uncharacterized protein</fullName>
    </submittedName>
</protein>
<comment type="caution">
    <text evidence="1">The sequence shown here is derived from an EMBL/GenBank/DDBJ whole genome shotgun (WGS) entry which is preliminary data.</text>
</comment>
<keyword evidence="2" id="KW-1185">Reference proteome</keyword>
<evidence type="ECO:0000313" key="2">
    <source>
        <dbReference type="Proteomes" id="UP001152320"/>
    </source>
</evidence>